<dbReference type="EMBL" id="JASCZI010092888">
    <property type="protein sequence ID" value="MED6152885.1"/>
    <property type="molecule type" value="Genomic_DNA"/>
</dbReference>
<organism evidence="3 4">
    <name type="scientific">Stylosanthes scabra</name>
    <dbReference type="NCBI Taxonomy" id="79078"/>
    <lineage>
        <taxon>Eukaryota</taxon>
        <taxon>Viridiplantae</taxon>
        <taxon>Streptophyta</taxon>
        <taxon>Embryophyta</taxon>
        <taxon>Tracheophyta</taxon>
        <taxon>Spermatophyta</taxon>
        <taxon>Magnoliopsida</taxon>
        <taxon>eudicotyledons</taxon>
        <taxon>Gunneridae</taxon>
        <taxon>Pentapetalae</taxon>
        <taxon>rosids</taxon>
        <taxon>fabids</taxon>
        <taxon>Fabales</taxon>
        <taxon>Fabaceae</taxon>
        <taxon>Papilionoideae</taxon>
        <taxon>50 kb inversion clade</taxon>
        <taxon>dalbergioids sensu lato</taxon>
        <taxon>Dalbergieae</taxon>
        <taxon>Pterocarpus clade</taxon>
        <taxon>Stylosanthes</taxon>
    </lineage>
</organism>
<feature type="transmembrane region" description="Helical" evidence="2">
    <location>
        <begin position="20"/>
        <end position="41"/>
    </location>
</feature>
<evidence type="ECO:0000313" key="4">
    <source>
        <dbReference type="Proteomes" id="UP001341840"/>
    </source>
</evidence>
<keyword evidence="2" id="KW-0472">Membrane</keyword>
<reference evidence="3 4" key="1">
    <citation type="journal article" date="2023" name="Plants (Basel)">
        <title>Bridging the Gap: Combining Genomics and Transcriptomics Approaches to Understand Stylosanthes scabra, an Orphan Legume from the Brazilian Caatinga.</title>
        <authorList>
            <person name="Ferreira-Neto J.R.C."/>
            <person name="da Silva M.D."/>
            <person name="Binneck E."/>
            <person name="de Melo N.F."/>
            <person name="da Silva R.H."/>
            <person name="de Melo A.L.T.M."/>
            <person name="Pandolfi V."/>
            <person name="Bustamante F.O."/>
            <person name="Brasileiro-Vidal A.C."/>
            <person name="Benko-Iseppon A.M."/>
        </authorList>
    </citation>
    <scope>NUCLEOTIDE SEQUENCE [LARGE SCALE GENOMIC DNA]</scope>
    <source>
        <tissue evidence="3">Leaves</tissue>
    </source>
</reference>
<sequence>MEDHKAMQSESEELAALLRYVFQLFTHILFVFMNYFLMWIFPKLVHNDSFDDDVDFETLFQELPSNAAVNATNNSSSPPVTTSKSGQVRSRNWGLLSDILKLLQEHLNSPVAPRTSFELGNIDAESMLLQLRDLTRRHFEPSQRGTVEPNANTSPKEGQLSDSIVPGGSSGLQLNTSQCAVKGKQVCDLQVGISAGNGGNRTAFHVEGSSEEFPMDLIVLDSPEANNKEFDKVTLYWEFGIPKVWNGLTLRNKRTQPLLEGDKGDRFRADPNALVDWSLMGGVLMDAATRKPPKHPRVSTLQMRTLGGTWPFNLTRMPTTSPFQPLVFRDPIPTAGLTAPYPPLLIPDEFPMAFRPTANMRLNREQSKLAAYIFSKKSSDQQGDHLEEDSESWYMMYLDVKRWKVYALDVTRTDDTKLLREEVMTKLLRFFARLFARPRNIQNVTHCPPDPTRWLPFIYPQGLPDGININR</sequence>
<proteinExistence type="predicted"/>
<gene>
    <name evidence="3" type="ORF">PIB30_096259</name>
</gene>
<name>A0ABU6TXE8_9FABA</name>
<evidence type="ECO:0000313" key="3">
    <source>
        <dbReference type="EMBL" id="MED6152885.1"/>
    </source>
</evidence>
<keyword evidence="2" id="KW-0812">Transmembrane</keyword>
<accession>A0ABU6TXE8</accession>
<evidence type="ECO:0000256" key="1">
    <source>
        <dbReference type="SAM" id="MobiDB-lite"/>
    </source>
</evidence>
<keyword evidence="4" id="KW-1185">Reference proteome</keyword>
<feature type="region of interest" description="Disordered" evidence="1">
    <location>
        <begin position="139"/>
        <end position="168"/>
    </location>
</feature>
<keyword evidence="2" id="KW-1133">Transmembrane helix</keyword>
<evidence type="ECO:0000256" key="2">
    <source>
        <dbReference type="SAM" id="Phobius"/>
    </source>
</evidence>
<protein>
    <submittedName>
        <fullName evidence="3">Uncharacterized protein</fullName>
    </submittedName>
</protein>
<comment type="caution">
    <text evidence="3">The sequence shown here is derived from an EMBL/GenBank/DDBJ whole genome shotgun (WGS) entry which is preliminary data.</text>
</comment>
<dbReference type="Proteomes" id="UP001341840">
    <property type="component" value="Unassembled WGS sequence"/>
</dbReference>
<feature type="compositionally biased region" description="Polar residues" evidence="1">
    <location>
        <begin position="143"/>
        <end position="162"/>
    </location>
</feature>